<dbReference type="STRING" id="1317122.ATO12_14520"/>
<comment type="caution">
    <text evidence="2">The sequence shown here is derived from an EMBL/GenBank/DDBJ whole genome shotgun (WGS) entry which is preliminary data.</text>
</comment>
<evidence type="ECO:0000313" key="3">
    <source>
        <dbReference type="Proteomes" id="UP000023541"/>
    </source>
</evidence>
<dbReference type="EMBL" id="AQRA01000004">
    <property type="protein sequence ID" value="EZH74086.1"/>
    <property type="molecule type" value="Genomic_DNA"/>
</dbReference>
<dbReference type="eggNOG" id="ENOG502ZVTY">
    <property type="taxonomic scope" value="Bacteria"/>
</dbReference>
<feature type="transmembrane region" description="Helical" evidence="1">
    <location>
        <begin position="196"/>
        <end position="214"/>
    </location>
</feature>
<dbReference type="InterPro" id="IPR029063">
    <property type="entry name" value="SAM-dependent_MTases_sf"/>
</dbReference>
<protein>
    <recommendedName>
        <fullName evidence="4">Methyltransferase domain-containing protein</fullName>
    </recommendedName>
</protein>
<reference evidence="2 3" key="1">
    <citation type="submission" date="2014-04" db="EMBL/GenBank/DDBJ databases">
        <title>Aquimarina sp. 22II-S11-z7 Genome Sequencing.</title>
        <authorList>
            <person name="Lai Q."/>
        </authorList>
    </citation>
    <scope>NUCLEOTIDE SEQUENCE [LARGE SCALE GENOMIC DNA]</scope>
    <source>
        <strain evidence="2 3">22II-S11-z7</strain>
    </source>
</reference>
<accession>A0A023BVR4</accession>
<dbReference type="RefSeq" id="WP_034241603.1">
    <property type="nucleotide sequence ID" value="NZ_AQRA01000004.1"/>
</dbReference>
<evidence type="ECO:0000256" key="1">
    <source>
        <dbReference type="SAM" id="Phobius"/>
    </source>
</evidence>
<dbReference type="OrthoDB" id="117053at2"/>
<keyword evidence="1" id="KW-0812">Transmembrane</keyword>
<sequence>MKRIHLFEFEDLPWFPNWIRICMTRLIVVMHKKFDTSRDMAILLADLIKRTGATKIIDLCSGSGGPMIDTIALLRNQHHLEDVELVLSDLYPNLEAAKRINSSSDYIQYRTTPLDATHIDDSIQGIFTMVGSFHHMRPDQARSILAVVQSKKQPICIMEINKKFPLLLWWLFIPLSVILCLFITPLARPLTIRQLIFTYIIPVIPLCFAWDAVISSGRIYRLEDLDELLQGIKDDTYIWKKDVIEGKSEKIYLMGYPKK</sequence>
<dbReference type="Proteomes" id="UP000023541">
    <property type="component" value="Unassembled WGS sequence"/>
</dbReference>
<evidence type="ECO:0008006" key="4">
    <source>
        <dbReference type="Google" id="ProtNLM"/>
    </source>
</evidence>
<organism evidence="2 3">
    <name type="scientific">Aquimarina atlantica</name>
    <dbReference type="NCBI Taxonomy" id="1317122"/>
    <lineage>
        <taxon>Bacteria</taxon>
        <taxon>Pseudomonadati</taxon>
        <taxon>Bacteroidota</taxon>
        <taxon>Flavobacteriia</taxon>
        <taxon>Flavobacteriales</taxon>
        <taxon>Flavobacteriaceae</taxon>
        <taxon>Aquimarina</taxon>
    </lineage>
</organism>
<dbReference type="AlphaFoldDB" id="A0A023BVR4"/>
<keyword evidence="1" id="KW-1133">Transmembrane helix</keyword>
<dbReference type="SUPFAM" id="SSF53335">
    <property type="entry name" value="S-adenosyl-L-methionine-dependent methyltransferases"/>
    <property type="match status" value="1"/>
</dbReference>
<gene>
    <name evidence="2" type="ORF">ATO12_14520</name>
</gene>
<keyword evidence="3" id="KW-1185">Reference proteome</keyword>
<keyword evidence="1" id="KW-0472">Membrane</keyword>
<feature type="transmembrane region" description="Helical" evidence="1">
    <location>
        <begin position="166"/>
        <end position="184"/>
    </location>
</feature>
<proteinExistence type="predicted"/>
<name>A0A023BVR4_9FLAO</name>
<evidence type="ECO:0000313" key="2">
    <source>
        <dbReference type="EMBL" id="EZH74086.1"/>
    </source>
</evidence>